<name>A0ABU0W169_9RHOB</name>
<gene>
    <name evidence="2" type="ORF">Q9295_15305</name>
</gene>
<dbReference type="InterPro" id="IPR044855">
    <property type="entry name" value="CoA-Trfase_III_dom3_sf"/>
</dbReference>
<dbReference type="Gene3D" id="3.30.1540.10">
    <property type="entry name" value="formyl-coa transferase, domain 3"/>
    <property type="match status" value="1"/>
</dbReference>
<dbReference type="InterPro" id="IPR050483">
    <property type="entry name" value="CoA-transferase_III_domain"/>
</dbReference>
<reference evidence="2 3" key="1">
    <citation type="submission" date="2023-08" db="EMBL/GenBank/DDBJ databases">
        <title>Characterization of two Paracoccaceae strains isolated from Phycosphere and proposal of Xinfangfangia lacusdiani sp. nov.</title>
        <authorList>
            <person name="Deng Y."/>
            <person name="Zhang Y.Q."/>
        </authorList>
    </citation>
    <scope>NUCLEOTIDE SEQUENCE [LARGE SCALE GENOMIC DNA]</scope>
    <source>
        <strain evidence="2 3">CPCC 101601</strain>
    </source>
</reference>
<dbReference type="InterPro" id="IPR023606">
    <property type="entry name" value="CoA-Trfase_III_dom_1_sf"/>
</dbReference>
<organism evidence="2 3">
    <name type="scientific">Pseudogemmobacter lacusdianii</name>
    <dbReference type="NCBI Taxonomy" id="3069608"/>
    <lineage>
        <taxon>Bacteria</taxon>
        <taxon>Pseudomonadati</taxon>
        <taxon>Pseudomonadota</taxon>
        <taxon>Alphaproteobacteria</taxon>
        <taxon>Rhodobacterales</taxon>
        <taxon>Paracoccaceae</taxon>
        <taxon>Pseudogemmobacter</taxon>
    </lineage>
</organism>
<protein>
    <submittedName>
        <fullName evidence="2">CaiB/BaiF CoA-transferase family protein</fullName>
    </submittedName>
</protein>
<sequence length="390" mass="41572">MKHVRVVDLTQHLSGPYCTWTLASLGAEVIKVEAIHKGDSARETSPFVNGKSIYFESVNRCKKSLAVDLKTEAGKQILTELLKTADVLVENFRPGVRARLGFSDEALAAINPRLITASISGFGQTGSHAEYPAYDIIAQAMSGVISVNGEENTKGVRVGFSIGDIAAGMFATIGILHRLYERDAAGQAPGAPLDISMVGCQVALLENAYARHLNAGDRPAPMGSRHPSIAPFESYAAADGHMVIALGSNADWPRFCSAIGADALTDHPQFLSTELRLEHRDALSAVLERHFATGPVDHWLERMRLAKIACAPLMDVAGFAASAFAQESGAFVGLTTDATRRFSKHPLAEAVPTPPAPLLGEHSRQVLINLGYEAEQINVLEAAGVVQSAA</sequence>
<dbReference type="Proteomes" id="UP001239680">
    <property type="component" value="Unassembled WGS sequence"/>
</dbReference>
<accession>A0ABU0W169</accession>
<evidence type="ECO:0000313" key="3">
    <source>
        <dbReference type="Proteomes" id="UP001239680"/>
    </source>
</evidence>
<dbReference type="Pfam" id="PF02515">
    <property type="entry name" value="CoA_transf_3"/>
    <property type="match status" value="1"/>
</dbReference>
<dbReference type="SUPFAM" id="SSF89796">
    <property type="entry name" value="CoA-transferase family III (CaiB/BaiF)"/>
    <property type="match status" value="1"/>
</dbReference>
<dbReference type="PANTHER" id="PTHR48207:SF3">
    <property type="entry name" value="SUCCINATE--HYDROXYMETHYLGLUTARATE COA-TRANSFERASE"/>
    <property type="match status" value="1"/>
</dbReference>
<keyword evidence="1" id="KW-0808">Transferase</keyword>
<evidence type="ECO:0000313" key="2">
    <source>
        <dbReference type="EMBL" id="MDQ2067743.1"/>
    </source>
</evidence>
<dbReference type="EMBL" id="JAVDBT010000016">
    <property type="protein sequence ID" value="MDQ2067743.1"/>
    <property type="molecule type" value="Genomic_DNA"/>
</dbReference>
<proteinExistence type="predicted"/>
<keyword evidence="3" id="KW-1185">Reference proteome</keyword>
<evidence type="ECO:0000256" key="1">
    <source>
        <dbReference type="ARBA" id="ARBA00022679"/>
    </source>
</evidence>
<dbReference type="Gene3D" id="3.40.50.10540">
    <property type="entry name" value="Crotonobetainyl-coa:carnitine coa-transferase, domain 1"/>
    <property type="match status" value="1"/>
</dbReference>
<comment type="caution">
    <text evidence="2">The sequence shown here is derived from an EMBL/GenBank/DDBJ whole genome shotgun (WGS) entry which is preliminary data.</text>
</comment>
<dbReference type="PANTHER" id="PTHR48207">
    <property type="entry name" value="SUCCINATE--HYDROXYMETHYLGLUTARATE COA-TRANSFERASE"/>
    <property type="match status" value="1"/>
</dbReference>
<dbReference type="InterPro" id="IPR003673">
    <property type="entry name" value="CoA-Trfase_fam_III"/>
</dbReference>
<dbReference type="RefSeq" id="WP_306681452.1">
    <property type="nucleotide sequence ID" value="NZ_JAVDBT010000016.1"/>
</dbReference>